<dbReference type="EMBL" id="JANJYI010000005">
    <property type="protein sequence ID" value="KAK2650146.1"/>
    <property type="molecule type" value="Genomic_DNA"/>
</dbReference>
<evidence type="ECO:0000259" key="1">
    <source>
        <dbReference type="Pfam" id="PF00078"/>
    </source>
</evidence>
<dbReference type="AlphaFoldDB" id="A0AAD9X0P2"/>
<comment type="caution">
    <text evidence="2">The sequence shown here is derived from an EMBL/GenBank/DDBJ whole genome shotgun (WGS) entry which is preliminary data.</text>
</comment>
<evidence type="ECO:0000313" key="3">
    <source>
        <dbReference type="Proteomes" id="UP001280121"/>
    </source>
</evidence>
<proteinExistence type="predicted"/>
<dbReference type="InterPro" id="IPR043502">
    <property type="entry name" value="DNA/RNA_pol_sf"/>
</dbReference>
<organism evidence="2 3">
    <name type="scientific">Dipteronia dyeriana</name>
    <dbReference type="NCBI Taxonomy" id="168575"/>
    <lineage>
        <taxon>Eukaryota</taxon>
        <taxon>Viridiplantae</taxon>
        <taxon>Streptophyta</taxon>
        <taxon>Embryophyta</taxon>
        <taxon>Tracheophyta</taxon>
        <taxon>Spermatophyta</taxon>
        <taxon>Magnoliopsida</taxon>
        <taxon>eudicotyledons</taxon>
        <taxon>Gunneridae</taxon>
        <taxon>Pentapetalae</taxon>
        <taxon>rosids</taxon>
        <taxon>malvids</taxon>
        <taxon>Sapindales</taxon>
        <taxon>Sapindaceae</taxon>
        <taxon>Hippocastanoideae</taxon>
        <taxon>Acereae</taxon>
        <taxon>Dipteronia</taxon>
    </lineage>
</organism>
<dbReference type="Proteomes" id="UP001280121">
    <property type="component" value="Unassembled WGS sequence"/>
</dbReference>
<gene>
    <name evidence="2" type="ORF">Ddye_017635</name>
</gene>
<keyword evidence="3" id="KW-1185">Reference proteome</keyword>
<sequence length="194" mass="22011">MMELPSLQYQKDHRNLVYRPFTAEEVRYALFQMSSSKAPGIDGFPAGFFQKFWGVVGDDVTKVCLDCLNDGHFVGKLNHSLLCLIPKVRNMEKISDIRPISLCNVVYKCISKALANRLHQVLGSVIDDTQCAFISGRSITDNAMVGFECMHALCRKVSGKKKAFMSLKLDMSKAYDRIEWCFVEGMMRRMGFSE</sequence>
<feature type="domain" description="Reverse transcriptase" evidence="1">
    <location>
        <begin position="94"/>
        <end position="182"/>
    </location>
</feature>
<name>A0AAD9X0P2_9ROSI</name>
<protein>
    <recommendedName>
        <fullName evidence="1">Reverse transcriptase domain-containing protein</fullName>
    </recommendedName>
</protein>
<accession>A0AAD9X0P2</accession>
<evidence type="ECO:0000313" key="2">
    <source>
        <dbReference type="EMBL" id="KAK2650146.1"/>
    </source>
</evidence>
<dbReference type="PANTHER" id="PTHR19446">
    <property type="entry name" value="REVERSE TRANSCRIPTASES"/>
    <property type="match status" value="1"/>
</dbReference>
<dbReference type="SUPFAM" id="SSF56672">
    <property type="entry name" value="DNA/RNA polymerases"/>
    <property type="match status" value="1"/>
</dbReference>
<dbReference type="CDD" id="cd01650">
    <property type="entry name" value="RT_nLTR_like"/>
    <property type="match status" value="1"/>
</dbReference>
<dbReference type="InterPro" id="IPR000477">
    <property type="entry name" value="RT_dom"/>
</dbReference>
<reference evidence="2" key="1">
    <citation type="journal article" date="2023" name="Plant J.">
        <title>Genome sequences and population genomics provide insights into the demographic history, inbreeding, and mutation load of two 'living fossil' tree species of Dipteronia.</title>
        <authorList>
            <person name="Feng Y."/>
            <person name="Comes H.P."/>
            <person name="Chen J."/>
            <person name="Zhu S."/>
            <person name="Lu R."/>
            <person name="Zhang X."/>
            <person name="Li P."/>
            <person name="Qiu J."/>
            <person name="Olsen K.M."/>
            <person name="Qiu Y."/>
        </authorList>
    </citation>
    <scope>NUCLEOTIDE SEQUENCE</scope>
    <source>
        <strain evidence="2">KIB01</strain>
    </source>
</reference>
<dbReference type="Pfam" id="PF00078">
    <property type="entry name" value="RVT_1"/>
    <property type="match status" value="1"/>
</dbReference>